<feature type="domain" description="FAD/NAD(P)-binding" evidence="1">
    <location>
        <begin position="2"/>
        <end position="311"/>
    </location>
</feature>
<dbReference type="KEGG" id="manq:L1994_00190"/>
<dbReference type="InterPro" id="IPR050151">
    <property type="entry name" value="Class-I_Pyr_Nuc-Dis_Oxidored"/>
</dbReference>
<reference evidence="2" key="1">
    <citation type="submission" date="2022-01" db="EMBL/GenBank/DDBJ databases">
        <title>Complete genome of Methanomicrobium antiquum DSM 21220.</title>
        <authorList>
            <person name="Chen S.-C."/>
            <person name="You Y.-T."/>
            <person name="Zhou Y.-Z."/>
            <person name="Lai M.-C."/>
        </authorList>
    </citation>
    <scope>NUCLEOTIDE SEQUENCE</scope>
    <source>
        <strain evidence="2">DSM 21220</strain>
    </source>
</reference>
<dbReference type="SUPFAM" id="SSF51905">
    <property type="entry name" value="FAD/NAD(P)-binding domain"/>
    <property type="match status" value="1"/>
</dbReference>
<dbReference type="GO" id="GO:0006103">
    <property type="term" value="P:2-oxoglutarate metabolic process"/>
    <property type="evidence" value="ECO:0007669"/>
    <property type="project" value="TreeGrafter"/>
</dbReference>
<evidence type="ECO:0000313" key="2">
    <source>
        <dbReference type="EMBL" id="WFN36852.1"/>
    </source>
</evidence>
<proteinExistence type="predicted"/>
<dbReference type="PRINTS" id="PR00411">
    <property type="entry name" value="PNDRDTASEI"/>
</dbReference>
<dbReference type="Gene3D" id="3.50.50.60">
    <property type="entry name" value="FAD/NAD(P)-binding domain"/>
    <property type="match status" value="2"/>
</dbReference>
<dbReference type="InterPro" id="IPR023753">
    <property type="entry name" value="FAD/NAD-binding_dom"/>
</dbReference>
<dbReference type="InterPro" id="IPR036188">
    <property type="entry name" value="FAD/NAD-bd_sf"/>
</dbReference>
<sequence length="460" mass="49806">MITVVGGGPAGRFAAIYLAKAGKKVRLIEKRGSLGGQCLHQGCMVICGLNDCAKFLEESEKLQKLSVIDTAPKVNLPAVWSEMNKIQSVISKIIDKETEDFGISIVTGEAVIEGKTVFVDGRKLESESVLIATGSVPFMPKIPGNNLSGVYTPHTIMNLGELPKRIVIVGGGVISSEYSYIFSSFGSDVLIVSRSEFLRDKPEPFRKGVLKDLQRVKIREYTLLREIKGDESGKVTSVVLENGGSRYEVKCSAVLFAAGLIPGTEEISGLSIGSRGEIIIDENYETNVKGVFAAGDVTGRVFLTPFARMQGICAAKSILGEEIPKIPEYLPQSVKLFYEHSFCFKESDDEKGKNAENKGINFGNLKDIVFPTPAGPGSFWSVPDKNTGKSMIRVDGESGSVKGMYLGAPSSSVVAAYIAYLMERNLKTSDFDSFLEIHPSTDGICSLIKYAESDEESNKS</sequence>
<organism evidence="2 3">
    <name type="scientific">Methanomicrobium antiquum</name>
    <dbReference type="NCBI Taxonomy" id="487686"/>
    <lineage>
        <taxon>Archaea</taxon>
        <taxon>Methanobacteriati</taxon>
        <taxon>Methanobacteriota</taxon>
        <taxon>Stenosarchaea group</taxon>
        <taxon>Methanomicrobia</taxon>
        <taxon>Methanomicrobiales</taxon>
        <taxon>Methanomicrobiaceae</taxon>
        <taxon>Methanomicrobium</taxon>
    </lineage>
</organism>
<dbReference type="EMBL" id="CP091092">
    <property type="protein sequence ID" value="WFN36852.1"/>
    <property type="molecule type" value="Genomic_DNA"/>
</dbReference>
<dbReference type="GO" id="GO:0004148">
    <property type="term" value="F:dihydrolipoyl dehydrogenase (NADH) activity"/>
    <property type="evidence" value="ECO:0007669"/>
    <property type="project" value="TreeGrafter"/>
</dbReference>
<dbReference type="Proteomes" id="UP001218895">
    <property type="component" value="Chromosome"/>
</dbReference>
<dbReference type="PANTHER" id="PTHR22912">
    <property type="entry name" value="DISULFIDE OXIDOREDUCTASE"/>
    <property type="match status" value="1"/>
</dbReference>
<keyword evidence="3" id="KW-1185">Reference proteome</keyword>
<dbReference type="PANTHER" id="PTHR22912:SF151">
    <property type="entry name" value="DIHYDROLIPOYL DEHYDROGENASE, MITOCHONDRIAL"/>
    <property type="match status" value="1"/>
</dbReference>
<accession>A0AAF0JM73</accession>
<dbReference type="GO" id="GO:0050660">
    <property type="term" value="F:flavin adenine dinucleotide binding"/>
    <property type="evidence" value="ECO:0007669"/>
    <property type="project" value="TreeGrafter"/>
</dbReference>
<dbReference type="PRINTS" id="PR00368">
    <property type="entry name" value="FADPNR"/>
</dbReference>
<protein>
    <submittedName>
        <fullName evidence="2">NAD(P)/FAD-dependent oxidoreductase</fullName>
    </submittedName>
</protein>
<dbReference type="GeneID" id="79948768"/>
<dbReference type="Pfam" id="PF07992">
    <property type="entry name" value="Pyr_redox_2"/>
    <property type="match status" value="1"/>
</dbReference>
<gene>
    <name evidence="2" type="ORF">L1994_00190</name>
</gene>
<name>A0AAF0JM73_9EURY</name>
<dbReference type="RefSeq" id="WP_278099689.1">
    <property type="nucleotide sequence ID" value="NZ_CP091092.1"/>
</dbReference>
<evidence type="ECO:0000313" key="3">
    <source>
        <dbReference type="Proteomes" id="UP001218895"/>
    </source>
</evidence>
<dbReference type="AlphaFoldDB" id="A0AAF0JM73"/>
<evidence type="ECO:0000259" key="1">
    <source>
        <dbReference type="Pfam" id="PF07992"/>
    </source>
</evidence>